<dbReference type="NCBIfam" id="TIGR01943">
    <property type="entry name" value="rnfA"/>
    <property type="match status" value="1"/>
</dbReference>
<dbReference type="EMBL" id="CAACVI010000050">
    <property type="protein sequence ID" value="VEN75301.1"/>
    <property type="molecule type" value="Genomic_DNA"/>
</dbReference>
<organism evidence="9">
    <name type="scientific">uncultured Desulfobacteraceae bacterium</name>
    <dbReference type="NCBI Taxonomy" id="218296"/>
    <lineage>
        <taxon>Bacteria</taxon>
        <taxon>Pseudomonadati</taxon>
        <taxon>Thermodesulfobacteriota</taxon>
        <taxon>Desulfobacteria</taxon>
        <taxon>Desulfobacterales</taxon>
        <taxon>Desulfobacteraceae</taxon>
        <taxon>environmental samples</taxon>
    </lineage>
</organism>
<keyword evidence="8" id="KW-1003">Cell membrane</keyword>
<keyword evidence="4 8" id="KW-1278">Translocase</keyword>
<keyword evidence="7 8" id="KW-0472">Membrane</keyword>
<dbReference type="InterPro" id="IPR011293">
    <property type="entry name" value="Ion_transpt_RnfA/RsxA"/>
</dbReference>
<keyword evidence="2 8" id="KW-0813">Transport</keyword>
<dbReference type="EC" id="7.-.-.-" evidence="8"/>
<dbReference type="InterPro" id="IPR003667">
    <property type="entry name" value="NqrDE/RnfAE"/>
</dbReference>
<evidence type="ECO:0000256" key="5">
    <source>
        <dbReference type="ARBA" id="ARBA00022982"/>
    </source>
</evidence>
<dbReference type="PIRSF" id="PIRSF006102">
    <property type="entry name" value="NQR_DE"/>
    <property type="match status" value="1"/>
</dbReference>
<dbReference type="GO" id="GO:0005886">
    <property type="term" value="C:plasma membrane"/>
    <property type="evidence" value="ECO:0007669"/>
    <property type="project" value="UniProtKB-SubCell"/>
</dbReference>
<evidence type="ECO:0000256" key="3">
    <source>
        <dbReference type="ARBA" id="ARBA00022692"/>
    </source>
</evidence>
<dbReference type="PANTHER" id="PTHR30335:SF0">
    <property type="entry name" value="ION-TRANSLOCATING OXIDOREDUCTASE COMPLEX SUBUNIT A"/>
    <property type="match status" value="1"/>
</dbReference>
<proteinExistence type="inferred from homology"/>
<feature type="transmembrane region" description="Helical" evidence="8">
    <location>
        <begin position="37"/>
        <end position="59"/>
    </location>
</feature>
<reference evidence="9" key="1">
    <citation type="submission" date="2019-01" db="EMBL/GenBank/DDBJ databases">
        <authorList>
            <consortium name="Genoscope - CEA"/>
            <person name="William W."/>
        </authorList>
    </citation>
    <scope>NUCLEOTIDE SEQUENCE</scope>
    <source>
        <strain evidence="9">CR-1</strain>
    </source>
</reference>
<dbReference type="Pfam" id="PF02508">
    <property type="entry name" value="Rnf-Nqr"/>
    <property type="match status" value="1"/>
</dbReference>
<evidence type="ECO:0000256" key="2">
    <source>
        <dbReference type="ARBA" id="ARBA00022448"/>
    </source>
</evidence>
<dbReference type="HAMAP" id="MF_00459">
    <property type="entry name" value="RsxA_RnfA"/>
    <property type="match status" value="1"/>
</dbReference>
<feature type="transmembrane region" description="Helical" evidence="8">
    <location>
        <begin position="99"/>
        <end position="124"/>
    </location>
</feature>
<evidence type="ECO:0000313" key="9">
    <source>
        <dbReference type="EMBL" id="VEN75301.1"/>
    </source>
</evidence>
<dbReference type="AlphaFoldDB" id="A0A484HJ48"/>
<feature type="transmembrane region" description="Helical" evidence="8">
    <location>
        <begin position="166"/>
        <end position="187"/>
    </location>
</feature>
<accession>A0A484HJ48</accession>
<name>A0A484HJ48_9BACT</name>
<gene>
    <name evidence="9" type="primary">rsxA</name>
    <name evidence="8" type="synonym">rnfA</name>
    <name evidence="9" type="ORF">EPICR_70144</name>
</gene>
<keyword evidence="3 8" id="KW-0812">Transmembrane</keyword>
<dbReference type="GO" id="GO:0012505">
    <property type="term" value="C:endomembrane system"/>
    <property type="evidence" value="ECO:0007669"/>
    <property type="project" value="UniProtKB-SubCell"/>
</dbReference>
<sequence>MGDFIVLAISCIFVNNILLAQYLGNCPFLGTSKKMETAIGMSMAVIFVLVMAGVITWITDNYALKPLGLEYLRTIAFILVIASLVQFVEMFLKKSIPALYAGLGIFLPLITTNCAVMGVCLININEEYDFINALVASFAYAVGFGVALIIFAGLRERTFLARVPRPLQDTSIGLVTAGIIALAFFAFKGMA</sequence>
<feature type="transmembrane region" description="Helical" evidence="8">
    <location>
        <begin position="6"/>
        <end position="25"/>
    </location>
</feature>
<comment type="function">
    <text evidence="8">Part of a membrane-bound complex that couples electron transfer with translocation of ions across the membrane.</text>
</comment>
<keyword evidence="5 8" id="KW-0249">Electron transport</keyword>
<protein>
    <recommendedName>
        <fullName evidence="8">Ion-translocating oxidoreductase complex subunit A</fullName>
        <ecNumber evidence="8">7.-.-.-</ecNumber>
    </recommendedName>
    <alternativeName>
        <fullName evidence="8">Rnf electron transport complex subunit A</fullName>
    </alternativeName>
</protein>
<dbReference type="InterPro" id="IPR050133">
    <property type="entry name" value="NqrDE/RnfAE_oxidrdctase"/>
</dbReference>
<comment type="subcellular location">
    <subcellularLocation>
        <location evidence="8">Cell membrane</location>
        <topology evidence="8">Multi-pass membrane protein</topology>
    </subcellularLocation>
    <subcellularLocation>
        <location evidence="1">Endomembrane system</location>
        <topology evidence="1">Multi-pass membrane protein</topology>
    </subcellularLocation>
</comment>
<dbReference type="PANTHER" id="PTHR30335">
    <property type="entry name" value="INTEGRAL MEMBRANE PROTEIN OF SOXR-REDUCING COMPLEX"/>
    <property type="match status" value="1"/>
</dbReference>
<comment type="subunit">
    <text evidence="8">The complex is composed of six subunits: RnfA, RnfB, RnfC, RnfD, RnfE and RnfG.</text>
</comment>
<evidence type="ECO:0000256" key="6">
    <source>
        <dbReference type="ARBA" id="ARBA00022989"/>
    </source>
</evidence>
<evidence type="ECO:0000256" key="4">
    <source>
        <dbReference type="ARBA" id="ARBA00022967"/>
    </source>
</evidence>
<dbReference type="GO" id="GO:0022900">
    <property type="term" value="P:electron transport chain"/>
    <property type="evidence" value="ECO:0007669"/>
    <property type="project" value="UniProtKB-UniRule"/>
</dbReference>
<comment type="similarity">
    <text evidence="8">Belongs to the NqrDE/RnfAE family.</text>
</comment>
<evidence type="ECO:0000256" key="8">
    <source>
        <dbReference type="HAMAP-Rule" id="MF_00459"/>
    </source>
</evidence>
<evidence type="ECO:0000256" key="1">
    <source>
        <dbReference type="ARBA" id="ARBA00004127"/>
    </source>
</evidence>
<feature type="transmembrane region" description="Helical" evidence="8">
    <location>
        <begin position="71"/>
        <end position="92"/>
    </location>
</feature>
<keyword evidence="6 8" id="KW-1133">Transmembrane helix</keyword>
<feature type="transmembrane region" description="Helical" evidence="8">
    <location>
        <begin position="130"/>
        <end position="154"/>
    </location>
</feature>
<evidence type="ECO:0000256" key="7">
    <source>
        <dbReference type="ARBA" id="ARBA00023136"/>
    </source>
</evidence>